<comment type="caution">
    <text evidence="5">The sequence shown here is derived from an EMBL/GenBank/DDBJ whole genome shotgun (WGS) entry which is preliminary data.</text>
</comment>
<dbReference type="SUPFAM" id="SSF52540">
    <property type="entry name" value="P-loop containing nucleoside triphosphate hydrolases"/>
    <property type="match status" value="1"/>
</dbReference>
<dbReference type="AlphaFoldDB" id="A0A7W9W2U1"/>
<evidence type="ECO:0000259" key="4">
    <source>
        <dbReference type="PROSITE" id="PS50893"/>
    </source>
</evidence>
<organism evidence="5 7">
    <name type="scientific">Oribacterium sinus</name>
    <dbReference type="NCBI Taxonomy" id="237576"/>
    <lineage>
        <taxon>Bacteria</taxon>
        <taxon>Bacillati</taxon>
        <taxon>Bacillota</taxon>
        <taxon>Clostridia</taxon>
        <taxon>Lachnospirales</taxon>
        <taxon>Lachnospiraceae</taxon>
        <taxon>Oribacterium</taxon>
    </lineage>
</organism>
<dbReference type="InterPro" id="IPR027417">
    <property type="entry name" value="P-loop_NTPase"/>
</dbReference>
<sequence>MVQCKNLTKKYGSKVALRDATLHIYPGNIYALLGPNGSGKTTFMKILGDLTKQSSGEVLFEGKPLSIQSRKDIAYLPTESQAYPFMTVGDYGKYHKSFFPEFQEEEYKRMLEEMDISLKLPFKALSTGMDKKARIAATLARNAKLVLLDEPFNGVDLLAREEIEKMILEKKQENSTILLSSHLVEEVEDYVQFAIFFHQGKVLSVEQLERMQENKGQNLTERYRSLLGKKKEG</sequence>
<dbReference type="Proteomes" id="UP000522163">
    <property type="component" value="Unassembled WGS sequence"/>
</dbReference>
<evidence type="ECO:0000256" key="1">
    <source>
        <dbReference type="ARBA" id="ARBA00022448"/>
    </source>
</evidence>
<dbReference type="GeneID" id="85015814"/>
<dbReference type="SMART" id="SM00382">
    <property type="entry name" value="AAA"/>
    <property type="match status" value="1"/>
</dbReference>
<evidence type="ECO:0000313" key="5">
    <source>
        <dbReference type="EMBL" id="MBB6042305.1"/>
    </source>
</evidence>
<dbReference type="PANTHER" id="PTHR42939">
    <property type="entry name" value="ABC TRANSPORTER ATP-BINDING PROTEIN ALBC-RELATED"/>
    <property type="match status" value="1"/>
</dbReference>
<dbReference type="Proteomes" id="UP000780721">
    <property type="component" value="Unassembled WGS sequence"/>
</dbReference>
<dbReference type="RefSeq" id="WP_007156411.1">
    <property type="nucleotide sequence ID" value="NZ_CAUQUA010000021.1"/>
</dbReference>
<dbReference type="CDD" id="cd03230">
    <property type="entry name" value="ABC_DR_subfamily_A"/>
    <property type="match status" value="1"/>
</dbReference>
<keyword evidence="2" id="KW-0547">Nucleotide-binding</keyword>
<reference evidence="5 7" key="2">
    <citation type="submission" date="2020-08" db="EMBL/GenBank/DDBJ databases">
        <title>Genomic Encyclopedia of Type Strains, Phase IV (KMG-IV): sequencing the most valuable type-strain genomes for metagenomic binning, comparative biology and taxonomic classification.</title>
        <authorList>
            <person name="Goeker M."/>
        </authorList>
    </citation>
    <scope>NUCLEOTIDE SEQUENCE [LARGE SCALE GENOMIC DNA]</scope>
    <source>
        <strain evidence="5 7">DSM 17245</strain>
    </source>
</reference>
<dbReference type="EMBL" id="JABZRB010000082">
    <property type="protein sequence ID" value="MBF1305007.1"/>
    <property type="molecule type" value="Genomic_DNA"/>
</dbReference>
<evidence type="ECO:0000256" key="2">
    <source>
        <dbReference type="ARBA" id="ARBA00022741"/>
    </source>
</evidence>
<dbReference type="GO" id="GO:0005524">
    <property type="term" value="F:ATP binding"/>
    <property type="evidence" value="ECO:0007669"/>
    <property type="project" value="UniProtKB-KW"/>
</dbReference>
<name>A0A7W9W2U1_9FIRM</name>
<dbReference type="PANTHER" id="PTHR42939:SF1">
    <property type="entry name" value="ABC TRANSPORTER ATP-BINDING PROTEIN ALBC-RELATED"/>
    <property type="match status" value="1"/>
</dbReference>
<evidence type="ECO:0000313" key="7">
    <source>
        <dbReference type="Proteomes" id="UP000522163"/>
    </source>
</evidence>
<dbReference type="InterPro" id="IPR051782">
    <property type="entry name" value="ABC_Transporter_VariousFunc"/>
</dbReference>
<accession>A0A7W9W2U1</accession>
<proteinExistence type="predicted"/>
<dbReference type="InterPro" id="IPR003593">
    <property type="entry name" value="AAA+_ATPase"/>
</dbReference>
<dbReference type="PROSITE" id="PS50893">
    <property type="entry name" value="ABC_TRANSPORTER_2"/>
    <property type="match status" value="1"/>
</dbReference>
<keyword evidence="3 5" id="KW-0067">ATP-binding</keyword>
<dbReference type="GO" id="GO:0016887">
    <property type="term" value="F:ATP hydrolysis activity"/>
    <property type="evidence" value="ECO:0007669"/>
    <property type="project" value="InterPro"/>
</dbReference>
<protein>
    <submittedName>
        <fullName evidence="6">ABC transporter ATP-binding protein</fullName>
    </submittedName>
    <submittedName>
        <fullName evidence="5">ABC-2 type transport system ATP-binding protein</fullName>
    </submittedName>
</protein>
<gene>
    <name evidence="5" type="ORF">HNQ46_002301</name>
    <name evidence="6" type="ORF">HXM91_04005</name>
</gene>
<evidence type="ECO:0000256" key="3">
    <source>
        <dbReference type="ARBA" id="ARBA00022840"/>
    </source>
</evidence>
<dbReference type="EMBL" id="JACHHH010000014">
    <property type="protein sequence ID" value="MBB6042305.1"/>
    <property type="molecule type" value="Genomic_DNA"/>
</dbReference>
<keyword evidence="1" id="KW-0813">Transport</keyword>
<reference evidence="6" key="1">
    <citation type="submission" date="2020-04" db="EMBL/GenBank/DDBJ databases">
        <title>Deep metagenomics examines the oral microbiome during advanced dental caries in children, revealing novel taxa and co-occurrences with host molecules.</title>
        <authorList>
            <person name="Baker J.L."/>
            <person name="Morton J.T."/>
            <person name="Dinis M."/>
            <person name="Alvarez R."/>
            <person name="Tran N.C."/>
            <person name="Knight R."/>
            <person name="Edlund A."/>
        </authorList>
    </citation>
    <scope>NUCLEOTIDE SEQUENCE</scope>
    <source>
        <strain evidence="6">JCVI_48_bin.5</strain>
    </source>
</reference>
<evidence type="ECO:0000313" key="6">
    <source>
        <dbReference type="EMBL" id="MBF1305007.1"/>
    </source>
</evidence>
<dbReference type="InterPro" id="IPR003439">
    <property type="entry name" value="ABC_transporter-like_ATP-bd"/>
</dbReference>
<feature type="domain" description="ABC transporter" evidence="4">
    <location>
        <begin position="2"/>
        <end position="224"/>
    </location>
</feature>
<dbReference type="Pfam" id="PF00005">
    <property type="entry name" value="ABC_tran"/>
    <property type="match status" value="1"/>
</dbReference>
<dbReference type="Gene3D" id="3.40.50.300">
    <property type="entry name" value="P-loop containing nucleotide triphosphate hydrolases"/>
    <property type="match status" value="1"/>
</dbReference>